<dbReference type="SUPFAM" id="SSF55797">
    <property type="entry name" value="PR-1-like"/>
    <property type="match status" value="1"/>
</dbReference>
<dbReference type="Proteomes" id="UP000053660">
    <property type="component" value="Unassembled WGS sequence"/>
</dbReference>
<accession>A0A0B1S5B9</accession>
<keyword evidence="2" id="KW-1185">Reference proteome</keyword>
<organism evidence="1 2">
    <name type="scientific">Oesophagostomum dentatum</name>
    <name type="common">Nodular worm</name>
    <dbReference type="NCBI Taxonomy" id="61180"/>
    <lineage>
        <taxon>Eukaryota</taxon>
        <taxon>Metazoa</taxon>
        <taxon>Ecdysozoa</taxon>
        <taxon>Nematoda</taxon>
        <taxon>Chromadorea</taxon>
        <taxon>Rhabditida</taxon>
        <taxon>Rhabditina</taxon>
        <taxon>Rhabditomorpha</taxon>
        <taxon>Strongyloidea</taxon>
        <taxon>Strongylidae</taxon>
        <taxon>Oesophagostomum</taxon>
    </lineage>
</organism>
<dbReference type="OrthoDB" id="5906621at2759"/>
<dbReference type="InterPro" id="IPR035940">
    <property type="entry name" value="CAP_sf"/>
</dbReference>
<evidence type="ECO:0008006" key="3">
    <source>
        <dbReference type="Google" id="ProtNLM"/>
    </source>
</evidence>
<evidence type="ECO:0000313" key="1">
    <source>
        <dbReference type="EMBL" id="KHJ78435.1"/>
    </source>
</evidence>
<gene>
    <name evidence="1" type="ORF">OESDEN_21943</name>
</gene>
<sequence length="118" mass="13417">LSFCSFYHESILPSPFQIATAACQVDFGDYEPHCKNGQYDEEYIYGFLMGSVNYRRSSLVRGVQPNSYTKTAIPAGQMMRELDWSCALEKKARSLLKSDCSDDEMPAIPTNRTGFFFK</sequence>
<evidence type="ECO:0000313" key="2">
    <source>
        <dbReference type="Proteomes" id="UP000053660"/>
    </source>
</evidence>
<proteinExistence type="predicted"/>
<name>A0A0B1S5B9_OESDE</name>
<dbReference type="Gene3D" id="3.40.33.10">
    <property type="entry name" value="CAP"/>
    <property type="match status" value="1"/>
</dbReference>
<protein>
    <recommendedName>
        <fullName evidence="3">SCP domain-containing protein</fullName>
    </recommendedName>
</protein>
<dbReference type="EMBL" id="KN609777">
    <property type="protein sequence ID" value="KHJ78435.1"/>
    <property type="molecule type" value="Genomic_DNA"/>
</dbReference>
<reference evidence="1 2" key="1">
    <citation type="submission" date="2014-03" db="EMBL/GenBank/DDBJ databases">
        <title>Draft genome of the hookworm Oesophagostomum dentatum.</title>
        <authorList>
            <person name="Mitreva M."/>
        </authorList>
    </citation>
    <scope>NUCLEOTIDE SEQUENCE [LARGE SCALE GENOMIC DNA]</scope>
    <source>
        <strain evidence="1 2">OD-Hann</strain>
    </source>
</reference>
<feature type="non-terminal residue" evidence="1">
    <location>
        <position position="1"/>
    </location>
</feature>
<dbReference type="AlphaFoldDB" id="A0A0B1S5B9"/>